<proteinExistence type="predicted"/>
<accession>A0A8B6CAB1</accession>
<feature type="non-terminal residue" evidence="1">
    <location>
        <position position="1"/>
    </location>
</feature>
<evidence type="ECO:0000313" key="2">
    <source>
        <dbReference type="Proteomes" id="UP000596742"/>
    </source>
</evidence>
<feature type="non-terminal residue" evidence="1">
    <location>
        <position position="57"/>
    </location>
</feature>
<gene>
    <name evidence="1" type="ORF">MGAL_10B073988</name>
</gene>
<sequence length="57" mass="6272">CKCSTTFQCPPSTKCAPGEIVTVCKTNPCDVSSCRRYPKAKCCPSYCGRCKALWFVD</sequence>
<evidence type="ECO:0000313" key="1">
    <source>
        <dbReference type="EMBL" id="VDI02381.1"/>
    </source>
</evidence>
<name>A0A8B6CAB1_MYTGA</name>
<dbReference type="EMBL" id="UYJE01001468">
    <property type="protein sequence ID" value="VDI02381.1"/>
    <property type="molecule type" value="Genomic_DNA"/>
</dbReference>
<comment type="caution">
    <text evidence="1">The sequence shown here is derived from an EMBL/GenBank/DDBJ whole genome shotgun (WGS) entry which is preliminary data.</text>
</comment>
<dbReference type="OrthoDB" id="6150188at2759"/>
<protein>
    <submittedName>
        <fullName evidence="1">Uncharacterized protein</fullName>
    </submittedName>
</protein>
<dbReference type="Proteomes" id="UP000596742">
    <property type="component" value="Unassembled WGS sequence"/>
</dbReference>
<keyword evidence="2" id="KW-1185">Reference proteome</keyword>
<reference evidence="1" key="1">
    <citation type="submission" date="2018-11" db="EMBL/GenBank/DDBJ databases">
        <authorList>
            <person name="Alioto T."/>
            <person name="Alioto T."/>
        </authorList>
    </citation>
    <scope>NUCLEOTIDE SEQUENCE</scope>
</reference>
<dbReference type="AlphaFoldDB" id="A0A8B6CAB1"/>
<organism evidence="1 2">
    <name type="scientific">Mytilus galloprovincialis</name>
    <name type="common">Mediterranean mussel</name>
    <dbReference type="NCBI Taxonomy" id="29158"/>
    <lineage>
        <taxon>Eukaryota</taxon>
        <taxon>Metazoa</taxon>
        <taxon>Spiralia</taxon>
        <taxon>Lophotrochozoa</taxon>
        <taxon>Mollusca</taxon>
        <taxon>Bivalvia</taxon>
        <taxon>Autobranchia</taxon>
        <taxon>Pteriomorphia</taxon>
        <taxon>Mytilida</taxon>
        <taxon>Mytiloidea</taxon>
        <taxon>Mytilidae</taxon>
        <taxon>Mytilinae</taxon>
        <taxon>Mytilus</taxon>
    </lineage>
</organism>